<dbReference type="InterPro" id="IPR003309">
    <property type="entry name" value="SCAN_dom"/>
</dbReference>
<dbReference type="PANTHER" id="PTHR45935:SF15">
    <property type="entry name" value="SCAN BOX DOMAIN-CONTAINING PROTEIN"/>
    <property type="match status" value="1"/>
</dbReference>
<name>A0A8D2L547_VARKO</name>
<proteinExistence type="predicted"/>
<dbReference type="Proteomes" id="UP000694545">
    <property type="component" value="Unplaced"/>
</dbReference>
<dbReference type="InterPro" id="IPR038269">
    <property type="entry name" value="SCAN_sf"/>
</dbReference>
<dbReference type="PROSITE" id="PS50804">
    <property type="entry name" value="SCAN_BOX"/>
    <property type="match status" value="1"/>
</dbReference>
<dbReference type="Gene3D" id="1.10.4020.10">
    <property type="entry name" value="DNA breaking-rejoining enzymes"/>
    <property type="match status" value="1"/>
</dbReference>
<protein>
    <recommendedName>
        <fullName evidence="3">SCAN box domain-containing protein</fullName>
    </recommendedName>
</protein>
<dbReference type="AlphaFoldDB" id="A0A8D2L547"/>
<reference evidence="4" key="1">
    <citation type="submission" date="2025-08" db="UniProtKB">
        <authorList>
            <consortium name="Ensembl"/>
        </authorList>
    </citation>
    <scope>IDENTIFICATION</scope>
</reference>
<dbReference type="CDD" id="cd07936">
    <property type="entry name" value="SCAN"/>
    <property type="match status" value="1"/>
</dbReference>
<dbReference type="SMART" id="SM00431">
    <property type="entry name" value="SCAN"/>
    <property type="match status" value="1"/>
</dbReference>
<evidence type="ECO:0000313" key="5">
    <source>
        <dbReference type="Proteomes" id="UP000694545"/>
    </source>
</evidence>
<feature type="domain" description="SCAN box" evidence="3">
    <location>
        <begin position="22"/>
        <end position="87"/>
    </location>
</feature>
<evidence type="ECO:0000256" key="1">
    <source>
        <dbReference type="ARBA" id="ARBA00023242"/>
    </source>
</evidence>
<feature type="region of interest" description="Disordered" evidence="2">
    <location>
        <begin position="98"/>
        <end position="140"/>
    </location>
</feature>
<evidence type="ECO:0000256" key="2">
    <source>
        <dbReference type="SAM" id="MobiDB-lite"/>
    </source>
</evidence>
<dbReference type="Pfam" id="PF02023">
    <property type="entry name" value="SCAN"/>
    <property type="match status" value="1"/>
</dbReference>
<sequence>PPSPLDALARRWTQAVAELREAPRQVCGRLHRACLRWLRPERHTKAQMLDLVVLAQFLAALPAEMQSWVRGCGPESSSQAVALAEGFLLSQADEEKQGTAQVSAAPAAGNGEGGDCPRIPGASRRIAVGPRGKPRPRAIPAPLMGKGDCRSCEGANPSVVSFLVGRDLQRSCAGGGGPRLASGAFSTATSLAQVLPAKAGFSYPTYICIKDIGCPSFFFF</sequence>
<keyword evidence="5" id="KW-1185">Reference proteome</keyword>
<dbReference type="PANTHER" id="PTHR45935">
    <property type="entry name" value="PROTEIN ZBED8-RELATED"/>
    <property type="match status" value="1"/>
</dbReference>
<reference evidence="4" key="2">
    <citation type="submission" date="2025-09" db="UniProtKB">
        <authorList>
            <consortium name="Ensembl"/>
        </authorList>
    </citation>
    <scope>IDENTIFICATION</scope>
</reference>
<accession>A0A8D2L547</accession>
<evidence type="ECO:0000313" key="4">
    <source>
        <dbReference type="Ensembl" id="ENSVKKP00000017074.1"/>
    </source>
</evidence>
<dbReference type="Ensembl" id="ENSVKKT00000017499.1">
    <property type="protein sequence ID" value="ENSVKKP00000017074.1"/>
    <property type="gene ID" value="ENSVKKG00000011663.1"/>
</dbReference>
<keyword evidence="1" id="KW-0539">Nucleus</keyword>
<dbReference type="SUPFAM" id="SSF47353">
    <property type="entry name" value="Retrovirus capsid dimerization domain-like"/>
    <property type="match status" value="1"/>
</dbReference>
<dbReference type="InterPro" id="IPR050916">
    <property type="entry name" value="SCAN-C2H2_zinc_finger"/>
</dbReference>
<organism evidence="4 5">
    <name type="scientific">Varanus komodoensis</name>
    <name type="common">Komodo dragon</name>
    <dbReference type="NCBI Taxonomy" id="61221"/>
    <lineage>
        <taxon>Eukaryota</taxon>
        <taxon>Metazoa</taxon>
        <taxon>Chordata</taxon>
        <taxon>Craniata</taxon>
        <taxon>Vertebrata</taxon>
        <taxon>Euteleostomi</taxon>
        <taxon>Lepidosauria</taxon>
        <taxon>Squamata</taxon>
        <taxon>Bifurcata</taxon>
        <taxon>Unidentata</taxon>
        <taxon>Episquamata</taxon>
        <taxon>Toxicofera</taxon>
        <taxon>Anguimorpha</taxon>
        <taxon>Paleoanguimorpha</taxon>
        <taxon>Varanoidea</taxon>
        <taxon>Varanidae</taxon>
        <taxon>Varanus</taxon>
    </lineage>
</organism>
<evidence type="ECO:0000259" key="3">
    <source>
        <dbReference type="PROSITE" id="PS50804"/>
    </source>
</evidence>